<gene>
    <name evidence="2" type="ORF">HYH02_005079</name>
</gene>
<evidence type="ECO:0000256" key="1">
    <source>
        <dbReference type="SAM" id="MobiDB-lite"/>
    </source>
</evidence>
<keyword evidence="3" id="KW-1185">Reference proteome</keyword>
<sequence>MGTNTGVEIRIGWEESEQKEFLKAIRQPLMVQTPLQLVVEQLFQRIQSQAAYLNQMKEKMERIAVKDMTADELLERIKLLESKQGEAAGPKLDPFNQQEILSRLEALENKLADQAAARSEWASSGEGMADVESRLARLEARLSGVYNLNGKLLALEQIAGGLGVPVPDLEFPTGGGPPQAAVPQLQLPGWRPPTAPDAAAEAGAQPQADELWPSATKLGVAPRGASAAAGLVGGGLEGSTASAAPTAPGAAQGSGQPSTTGVAPTAAAALPRVGSPAYLSPRSLAAGTAGGAAQAGPSRLASMMGAGGASMAAQAIVGGLTAGGGAASPTIAPIGAGIGARMAAELAAVRTENEVLREGVERLGQQVASLRSGLGSNAVESLSRLQAVEEGVSGLQAQVAELAAAARAAAGRTGSEVTFADLNLVKSSVEGLAAEQGRQAAALAAVTEHDLPTLAARLEEVAEGLKKGGEPRDMDTLFHERLNGLEAALGDVRTELKGALEERLEGAPTLEDLQALEEALESRASAEALRQLQLRTHALGQAVAGVSDTLALRPELGDQLRNAAQALGTGGGGGGGGGGGSMGPIATKLRCLTCDQPVPAPGSGGGAGGKQGSKQQGGSFLPRLESMPGAREGPPVGPGLGIAELRASKEERLAGLAVGGNTGPRGGGGGGGGGTLKLGDLDDYANGTGLSIGGVRGSSPGRDGSPGRQVAAGRAARVPVGGKAGNLGHGSKPVFL</sequence>
<organism evidence="2 3">
    <name type="scientific">Chlamydomonas schloesseri</name>
    <dbReference type="NCBI Taxonomy" id="2026947"/>
    <lineage>
        <taxon>Eukaryota</taxon>
        <taxon>Viridiplantae</taxon>
        <taxon>Chlorophyta</taxon>
        <taxon>core chlorophytes</taxon>
        <taxon>Chlorophyceae</taxon>
        <taxon>CS clade</taxon>
        <taxon>Chlamydomonadales</taxon>
        <taxon>Chlamydomonadaceae</taxon>
        <taxon>Chlamydomonas</taxon>
    </lineage>
</organism>
<feature type="compositionally biased region" description="Low complexity" evidence="1">
    <location>
        <begin position="178"/>
        <end position="189"/>
    </location>
</feature>
<dbReference type="OrthoDB" id="533898at2759"/>
<feature type="region of interest" description="Disordered" evidence="1">
    <location>
        <begin position="169"/>
        <end position="207"/>
    </location>
</feature>
<dbReference type="Proteomes" id="UP000613740">
    <property type="component" value="Unassembled WGS sequence"/>
</dbReference>
<comment type="caution">
    <text evidence="2">The sequence shown here is derived from an EMBL/GenBank/DDBJ whole genome shotgun (WGS) entry which is preliminary data.</text>
</comment>
<accession>A0A836B8E7</accession>
<proteinExistence type="predicted"/>
<name>A0A836B8E7_9CHLO</name>
<feature type="region of interest" description="Disordered" evidence="1">
    <location>
        <begin position="600"/>
        <end position="641"/>
    </location>
</feature>
<feature type="compositionally biased region" description="Gly residues" evidence="1">
    <location>
        <begin position="602"/>
        <end position="611"/>
    </location>
</feature>
<dbReference type="EMBL" id="JAEHOD010000011">
    <property type="protein sequence ID" value="KAG2450578.1"/>
    <property type="molecule type" value="Genomic_DNA"/>
</dbReference>
<reference evidence="2" key="1">
    <citation type="journal article" date="2020" name="bioRxiv">
        <title>Comparative genomics of Chlamydomonas.</title>
        <authorList>
            <person name="Craig R.J."/>
            <person name="Hasan A.R."/>
            <person name="Ness R.W."/>
            <person name="Keightley P.D."/>
        </authorList>
    </citation>
    <scope>NUCLEOTIDE SEQUENCE</scope>
    <source>
        <strain evidence="2">CCAP 11/173</strain>
    </source>
</reference>
<evidence type="ECO:0000313" key="2">
    <source>
        <dbReference type="EMBL" id="KAG2450578.1"/>
    </source>
</evidence>
<protein>
    <submittedName>
        <fullName evidence="2">Uncharacterized protein</fullName>
    </submittedName>
</protein>
<feature type="region of interest" description="Disordered" evidence="1">
    <location>
        <begin position="238"/>
        <end position="264"/>
    </location>
</feature>
<feature type="compositionally biased region" description="Low complexity" evidence="1">
    <location>
        <begin position="238"/>
        <end position="258"/>
    </location>
</feature>
<dbReference type="AlphaFoldDB" id="A0A836B8E7"/>
<evidence type="ECO:0000313" key="3">
    <source>
        <dbReference type="Proteomes" id="UP000613740"/>
    </source>
</evidence>
<feature type="compositionally biased region" description="Low complexity" evidence="1">
    <location>
        <begin position="196"/>
        <end position="207"/>
    </location>
</feature>